<dbReference type="SMART" id="SM00433">
    <property type="entry name" value="TOP2c"/>
    <property type="match status" value="1"/>
</dbReference>
<dbReference type="InterPro" id="IPR013760">
    <property type="entry name" value="Topo_IIA-like_dom_sf"/>
</dbReference>
<dbReference type="PANTHER" id="PTHR45866:SF4">
    <property type="entry name" value="DNA TOPOISOMERASE 4 SUBUNIT B"/>
    <property type="match status" value="1"/>
</dbReference>
<evidence type="ECO:0000256" key="9">
    <source>
        <dbReference type="ARBA" id="ARBA00023235"/>
    </source>
</evidence>
<keyword evidence="5 10" id="KW-0067">ATP-binding</keyword>
<keyword evidence="9 10" id="KW-0413">Isomerase</keyword>
<proteinExistence type="inferred from homology"/>
<protein>
    <recommendedName>
        <fullName evidence="10">DNA topoisomerase 4 subunit B</fullName>
        <ecNumber evidence="10">5.6.2.2</ecNumber>
    </recommendedName>
    <alternativeName>
        <fullName evidence="10">Topoisomerase IV subunit B</fullName>
    </alternativeName>
</protein>
<dbReference type="InterPro" id="IPR000565">
    <property type="entry name" value="Topo_IIA_B"/>
</dbReference>
<dbReference type="RefSeq" id="WP_376834042.1">
    <property type="nucleotide sequence ID" value="NZ_JBHLSW010000003.1"/>
</dbReference>
<sequence length="701" mass="76136">MAKPAEAPSLFDLSPAPSPAPAPVPASEGPRAAQGRSPSPAPDKPQALSSAATAPVAAASGYSAASIEVLEGLEPVRKRPGMYIGGTDERALHHLFAEVLDNAMDEAVARHAKRIEVVLDAEGFLSVRDDGRGIPVDPHPKHPGKSALEVVMTVLHSGGKFSGKAYETSGGLHGVGVSVVNALSERLEVTVWRDGFEWRQSFSRGHVLGPVEQVGPSRKRGTLIRFRPDEEIFGVGAAFKPARLFRMARSKAYLFRGVEIRWTCAAERITDQTPTEALLHFPGGLADALAERIGEVETVTPAFAGRVERQGEAGAVEWAVTWTAAGFGEADGFVSSYCNTVSTPDGGTHEAGFRAALVKGLKAYGELTGEKRAGLITAEDVIANAGALVSVFIRNPEFQGQTKDRLSSPEGQRMVEQLLRDPFDHWLTESPKQANALLAFIIERAEERLKRRKDKEVQRAAATRKLRLPGKLADCTRQAAEGTELFIVEGDSAGGSAKQARDRNTQAILPLRGKILNVASATADKLRQNQELSDLALALGVQPGSRFRIEDLRYERIVIMTDADVDGAHIAALLITFFYRSMPEAIRQGRVFLALPPLYRIQAGALSEYARDDAHRDELLATTFKGKKVEIGRFKGLGEMMAAQLKETTMDPKKRTLARVTLPASEEEIEDLVERLMGRKAEARYQFIQENARFATADLDV</sequence>
<comment type="function">
    <text evidence="10">Topoisomerase IV is essential for chromosome segregation. It relaxes supercoiled DNA. Performs the decatenation events required during the replication of a circular DNA molecule.</text>
</comment>
<dbReference type="EMBL" id="JBHLSW010000003">
    <property type="protein sequence ID" value="MFC0632782.1"/>
    <property type="molecule type" value="Genomic_DNA"/>
</dbReference>
<dbReference type="SUPFAM" id="SSF56719">
    <property type="entry name" value="Type II DNA topoisomerase"/>
    <property type="match status" value="1"/>
</dbReference>
<evidence type="ECO:0000256" key="4">
    <source>
        <dbReference type="ARBA" id="ARBA00022741"/>
    </source>
</evidence>
<evidence type="ECO:0000256" key="6">
    <source>
        <dbReference type="ARBA" id="ARBA00022842"/>
    </source>
</evidence>
<dbReference type="Pfam" id="PF01751">
    <property type="entry name" value="Toprim"/>
    <property type="match status" value="1"/>
</dbReference>
<feature type="domain" description="Toprim" evidence="12">
    <location>
        <begin position="483"/>
        <end position="597"/>
    </location>
</feature>
<dbReference type="Gene3D" id="3.40.50.670">
    <property type="match status" value="1"/>
</dbReference>
<keyword evidence="6" id="KW-0460">Magnesium</keyword>
<dbReference type="InterPro" id="IPR005737">
    <property type="entry name" value="TopoIV_B_Gneg"/>
</dbReference>
<evidence type="ECO:0000256" key="3">
    <source>
        <dbReference type="ARBA" id="ARBA00022723"/>
    </source>
</evidence>
<dbReference type="InterPro" id="IPR006171">
    <property type="entry name" value="TOPRIM_dom"/>
</dbReference>
<dbReference type="GO" id="GO:0003918">
    <property type="term" value="F:DNA topoisomerase type II (double strand cut, ATP-hydrolyzing) activity"/>
    <property type="evidence" value="ECO:0007669"/>
    <property type="project" value="UniProtKB-EC"/>
</dbReference>
<dbReference type="CDD" id="cd00822">
    <property type="entry name" value="TopoII_Trans_DNA_gyrase"/>
    <property type="match status" value="1"/>
</dbReference>
<dbReference type="InterPro" id="IPR003594">
    <property type="entry name" value="HATPase_dom"/>
</dbReference>
<feature type="region of interest" description="Disordered" evidence="11">
    <location>
        <begin position="1"/>
        <end position="52"/>
    </location>
</feature>
<evidence type="ECO:0000256" key="5">
    <source>
        <dbReference type="ARBA" id="ARBA00022840"/>
    </source>
</evidence>
<dbReference type="PANTHER" id="PTHR45866">
    <property type="entry name" value="DNA GYRASE/TOPOISOMERASE SUBUNIT B"/>
    <property type="match status" value="1"/>
</dbReference>
<keyword evidence="4 10" id="KW-0547">Nucleotide-binding</keyword>
<dbReference type="InterPro" id="IPR014721">
    <property type="entry name" value="Ribsml_uS5_D2-typ_fold_subgr"/>
</dbReference>
<accession>A0ABV6R1B3</accession>
<dbReference type="PROSITE" id="PS50880">
    <property type="entry name" value="TOPRIM"/>
    <property type="match status" value="1"/>
</dbReference>
<feature type="site" description="Interaction with DNA" evidence="10">
    <location>
        <position position="684"/>
    </location>
</feature>
<evidence type="ECO:0000313" key="14">
    <source>
        <dbReference type="Proteomes" id="UP001589906"/>
    </source>
</evidence>
<dbReference type="InterPro" id="IPR013506">
    <property type="entry name" value="Topo_IIA_bsu_dom2"/>
</dbReference>
<comment type="subunit">
    <text evidence="10">Heterotetramer composed of ParC and ParE.</text>
</comment>
<dbReference type="SMART" id="SM00387">
    <property type="entry name" value="HATPase_c"/>
    <property type="match status" value="1"/>
</dbReference>
<keyword evidence="8 10" id="KW-0238">DNA-binding</keyword>
<feature type="binding site" evidence="10">
    <location>
        <position position="403"/>
    </location>
    <ligand>
        <name>ATP</name>
        <dbReference type="ChEBI" id="CHEBI:30616"/>
    </ligand>
</feature>
<evidence type="ECO:0000313" key="13">
    <source>
        <dbReference type="EMBL" id="MFC0632782.1"/>
    </source>
</evidence>
<feature type="site" description="Interaction with DNA" evidence="10">
    <location>
        <position position="569"/>
    </location>
</feature>
<dbReference type="InterPro" id="IPR018522">
    <property type="entry name" value="TopoIIA_CS"/>
</dbReference>
<feature type="binding site" evidence="10">
    <location>
        <position position="62"/>
    </location>
    <ligand>
        <name>ATP</name>
        <dbReference type="ChEBI" id="CHEBI:30616"/>
    </ligand>
</feature>
<dbReference type="Gene3D" id="3.30.565.10">
    <property type="entry name" value="Histidine kinase-like ATPase, C-terminal domain"/>
    <property type="match status" value="1"/>
</dbReference>
<reference evidence="13 14" key="1">
    <citation type="submission" date="2024-09" db="EMBL/GenBank/DDBJ databases">
        <authorList>
            <person name="Sun Q."/>
            <person name="Mori K."/>
        </authorList>
    </citation>
    <scope>NUCLEOTIDE SEQUENCE [LARGE SCALE GENOMIC DNA]</scope>
    <source>
        <strain evidence="13 14">NCAIM B.02621</strain>
    </source>
</reference>
<name>A0ABV6R1B3_9CAUL</name>
<dbReference type="InterPro" id="IPR001241">
    <property type="entry name" value="Topo_IIA"/>
</dbReference>
<dbReference type="Proteomes" id="UP001589906">
    <property type="component" value="Unassembled WGS sequence"/>
</dbReference>
<comment type="cofactor">
    <cofactor evidence="2">
        <name>Mg(2+)</name>
        <dbReference type="ChEBI" id="CHEBI:18420"/>
    </cofactor>
</comment>
<dbReference type="HAMAP" id="MF_00938">
    <property type="entry name" value="ParE_type1"/>
    <property type="match status" value="1"/>
</dbReference>
<dbReference type="EC" id="5.6.2.2" evidence="10"/>
<dbReference type="InterPro" id="IPR013759">
    <property type="entry name" value="Topo_IIA_B_C"/>
</dbReference>
<feature type="site" description="Interaction with DNA" evidence="10">
    <location>
        <position position="517"/>
    </location>
</feature>
<evidence type="ECO:0000256" key="1">
    <source>
        <dbReference type="ARBA" id="ARBA00000185"/>
    </source>
</evidence>
<dbReference type="PROSITE" id="PS00177">
    <property type="entry name" value="TOPOISOMERASE_II"/>
    <property type="match status" value="1"/>
</dbReference>
<comment type="similarity">
    <text evidence="10">Belongs to the type II topoisomerase family. ParE type 1 subfamily.</text>
</comment>
<dbReference type="InterPro" id="IPR020568">
    <property type="entry name" value="Ribosomal_Su5_D2-typ_SF"/>
</dbReference>
<evidence type="ECO:0000256" key="8">
    <source>
        <dbReference type="ARBA" id="ARBA00023125"/>
    </source>
</evidence>
<evidence type="ECO:0000256" key="7">
    <source>
        <dbReference type="ARBA" id="ARBA00023029"/>
    </source>
</evidence>
<evidence type="ECO:0000256" key="11">
    <source>
        <dbReference type="SAM" id="MobiDB-lite"/>
    </source>
</evidence>
<dbReference type="PRINTS" id="PR01159">
    <property type="entry name" value="DNAGYRASEB"/>
</dbReference>
<dbReference type="Pfam" id="PF00986">
    <property type="entry name" value="DNA_gyraseB_C"/>
    <property type="match status" value="1"/>
</dbReference>
<dbReference type="InterPro" id="IPR036890">
    <property type="entry name" value="HATPase_C_sf"/>
</dbReference>
<dbReference type="SUPFAM" id="SSF55874">
    <property type="entry name" value="ATPase domain of HSP90 chaperone/DNA topoisomerase II/histidine kinase"/>
    <property type="match status" value="1"/>
</dbReference>
<feature type="binding site" evidence="10">
    <location>
        <position position="102"/>
    </location>
    <ligand>
        <name>ATP</name>
        <dbReference type="ChEBI" id="CHEBI:30616"/>
    </ligand>
</feature>
<evidence type="ECO:0000256" key="10">
    <source>
        <dbReference type="HAMAP-Rule" id="MF_00938"/>
    </source>
</evidence>
<feature type="binding site" evidence="10">
    <location>
        <begin position="171"/>
        <end position="177"/>
    </location>
    <ligand>
        <name>ATP</name>
        <dbReference type="ChEBI" id="CHEBI:30616"/>
    </ligand>
</feature>
<feature type="binding site" evidence="10">
    <location>
        <position position="129"/>
    </location>
    <ligand>
        <name>ATP</name>
        <dbReference type="ChEBI" id="CHEBI:30616"/>
    </ligand>
</feature>
<dbReference type="NCBIfam" id="TIGR01055">
    <property type="entry name" value="parE_Gneg"/>
    <property type="match status" value="1"/>
</dbReference>
<dbReference type="CDD" id="cd16928">
    <property type="entry name" value="HATPase_GyrB-like"/>
    <property type="match status" value="1"/>
</dbReference>
<keyword evidence="7 10" id="KW-0799">Topoisomerase</keyword>
<dbReference type="SUPFAM" id="SSF54211">
    <property type="entry name" value="Ribosomal protein S5 domain 2-like"/>
    <property type="match status" value="1"/>
</dbReference>
<keyword evidence="14" id="KW-1185">Reference proteome</keyword>
<dbReference type="Pfam" id="PF02518">
    <property type="entry name" value="HATPase_c"/>
    <property type="match status" value="1"/>
</dbReference>
<comment type="catalytic activity">
    <reaction evidence="1 10">
        <text>ATP-dependent breakage, passage and rejoining of double-stranded DNA.</text>
        <dbReference type="EC" id="5.6.2.2"/>
    </reaction>
</comment>
<dbReference type="Gene3D" id="3.30.230.10">
    <property type="match status" value="1"/>
</dbReference>
<dbReference type="PRINTS" id="PR00418">
    <property type="entry name" value="TPI2FAMILY"/>
</dbReference>
<keyword evidence="3" id="KW-0479">Metal-binding</keyword>
<evidence type="ECO:0000259" key="12">
    <source>
        <dbReference type="PROSITE" id="PS50880"/>
    </source>
</evidence>
<comment type="caution">
    <text evidence="13">The sequence shown here is derived from an EMBL/GenBank/DDBJ whole genome shotgun (WGS) entry which is preliminary data.</text>
</comment>
<evidence type="ECO:0000256" key="2">
    <source>
        <dbReference type="ARBA" id="ARBA00001946"/>
    </source>
</evidence>
<dbReference type="Pfam" id="PF00204">
    <property type="entry name" value="DNA_gyraseB"/>
    <property type="match status" value="1"/>
</dbReference>
<organism evidence="13 14">
    <name type="scientific">Brevundimonas balnearis</name>
    <dbReference type="NCBI Taxonomy" id="1572858"/>
    <lineage>
        <taxon>Bacteria</taxon>
        <taxon>Pseudomonadati</taxon>
        <taxon>Pseudomonadota</taxon>
        <taxon>Alphaproteobacteria</taxon>
        <taxon>Caulobacterales</taxon>
        <taxon>Caulobacteraceae</taxon>
        <taxon>Brevundimonas</taxon>
    </lineage>
</organism>
<gene>
    <name evidence="10 13" type="primary">parE</name>
    <name evidence="13" type="ORF">ACFFGE_02695</name>
</gene>
<dbReference type="InterPro" id="IPR002288">
    <property type="entry name" value="DNA_gyrase_B_C"/>
</dbReference>